<evidence type="ECO:0000259" key="1">
    <source>
        <dbReference type="SMART" id="SM01008"/>
    </source>
</evidence>
<dbReference type="Proteomes" id="UP001597512">
    <property type="component" value="Unassembled WGS sequence"/>
</dbReference>
<accession>A0ABW6AAJ6</accession>
<dbReference type="PANTHER" id="PTHR47495:SF2">
    <property type="entry name" value="ALDEHYDE DEHYDROGENASE"/>
    <property type="match status" value="1"/>
</dbReference>
<evidence type="ECO:0000313" key="3">
    <source>
        <dbReference type="Proteomes" id="UP001597512"/>
    </source>
</evidence>
<name>A0ABW6AAJ6_9BACT</name>
<organism evidence="2 3">
    <name type="scientific">Spirosoma flavum</name>
    <dbReference type="NCBI Taxonomy" id="2048557"/>
    <lineage>
        <taxon>Bacteria</taxon>
        <taxon>Pseudomonadati</taxon>
        <taxon>Bacteroidota</taxon>
        <taxon>Cytophagia</taxon>
        <taxon>Cytophagales</taxon>
        <taxon>Cytophagaceae</taxon>
        <taxon>Spirosoma</taxon>
    </lineage>
</organism>
<reference evidence="3" key="1">
    <citation type="journal article" date="2019" name="Int. J. Syst. Evol. Microbiol.">
        <title>The Global Catalogue of Microorganisms (GCM) 10K type strain sequencing project: providing services to taxonomists for standard genome sequencing and annotation.</title>
        <authorList>
            <consortium name="The Broad Institute Genomics Platform"/>
            <consortium name="The Broad Institute Genome Sequencing Center for Infectious Disease"/>
            <person name="Wu L."/>
            <person name="Ma J."/>
        </authorList>
    </citation>
    <scope>NUCLEOTIDE SEQUENCE [LARGE SCALE GENOMIC DNA]</scope>
    <source>
        <strain evidence="3">KCTC 52490</strain>
    </source>
</reference>
<protein>
    <submittedName>
        <fullName evidence="2">Molybdopterin cofactor-binding domain-containing protein</fullName>
    </submittedName>
</protein>
<evidence type="ECO:0000313" key="2">
    <source>
        <dbReference type="EMBL" id="MFD2932319.1"/>
    </source>
</evidence>
<dbReference type="InterPro" id="IPR012368">
    <property type="entry name" value="OxRdtase_Mopterin-bd_su_IorB"/>
</dbReference>
<dbReference type="SMART" id="SM01008">
    <property type="entry name" value="Ald_Xan_dh_C"/>
    <property type="match status" value="1"/>
</dbReference>
<dbReference type="InterPro" id="IPR008274">
    <property type="entry name" value="AldOxase/xan_DH_MoCoBD1"/>
</dbReference>
<dbReference type="InterPro" id="IPR037165">
    <property type="entry name" value="AldOxase/xan_DH_Mopterin-bd_sf"/>
</dbReference>
<dbReference type="Gene3D" id="3.30.365.10">
    <property type="entry name" value="Aldehyde oxidase/xanthine dehydrogenase, molybdopterin binding domain"/>
    <property type="match status" value="4"/>
</dbReference>
<feature type="domain" description="Aldehyde oxidase/xanthine dehydrogenase a/b hammerhead" evidence="1">
    <location>
        <begin position="222"/>
        <end position="308"/>
    </location>
</feature>
<dbReference type="Pfam" id="PF02738">
    <property type="entry name" value="MoCoBD_1"/>
    <property type="match status" value="1"/>
</dbReference>
<dbReference type="RefSeq" id="WP_381496521.1">
    <property type="nucleotide sequence ID" value="NZ_JBHUOM010000001.1"/>
</dbReference>
<dbReference type="InterPro" id="IPR046867">
    <property type="entry name" value="AldOxase/xan_DH_MoCoBD2"/>
</dbReference>
<gene>
    <name evidence="2" type="ORF">ACFS25_00915</name>
</gene>
<dbReference type="Pfam" id="PF20256">
    <property type="entry name" value="MoCoBD_2"/>
    <property type="match status" value="2"/>
</dbReference>
<dbReference type="NCBIfam" id="TIGR01409">
    <property type="entry name" value="TAT_signal_seq"/>
    <property type="match status" value="1"/>
</dbReference>
<dbReference type="PIRSF" id="PIRSF036389">
    <property type="entry name" value="IOR_B"/>
    <property type="match status" value="1"/>
</dbReference>
<sequence>MSTTPTSTGTETGTSRRNFLKAAGLTGAAFALGFSSNDSLASPVLNLSAQPGMPPPESVELTPYILIEKSGRITIMNPRPEIGQGTYQSVPALIAEELEVPLDKVVIRQTGGESKYGGMWSQAVGGSGSIRGGYTQMRKVGASAREMLIKAASNQWSVPVEECFAENATIVHKPTGRKLSYGQLAEPAAKLPVPKEPTLKDPKQFTMLGKSMPRLDIPMKVSGQATFGIDAKVPGMVYASIERCPVFGSKLVSFDAAQSLKVKGVRQAVKVERVIGKNHYDGVAIIADNYWAALQGRKALKVKWDHQGHDTFNSVDFEKKLRELAKTDGVVGHNAGDFDKTFAGSSNQLDAFYETPIVSHSTMEPMNALAHYKPGASKPGASTPSDKVEIWVSSQGGDLVRDEVAKVLKVPADNITVHILFNGGGFGRRLAQDFATEATLLSKAIGKPVKVVWTREDDTQLGPFRPMTFSAMRGALSADGKIIALQHKVISPSIDATMNETYDKTKPDSTMLEATNEQKYEIPNLNTRYVNADIHIPLTYWRSVTSSTLAFSHECFIDEMAHKAGQDPLAFRLSMMTKDSDAKRVLMKLKEVSGWDKPLPAGKGRGVAQWEFFAGLAGQVVEVSKDKAGGVKVDKVYCVIDLGTVVNPDTVKAQVEGAIAMALTAATKDGITFENGQAVQKNFDANHMLRINEMPAIEVHILAEGGPVIKGVGEPGLPPLAPALANAVFAATGKRIRRLPFDLEKV</sequence>
<dbReference type="EMBL" id="JBHUOM010000001">
    <property type="protein sequence ID" value="MFD2932319.1"/>
    <property type="molecule type" value="Genomic_DNA"/>
</dbReference>
<dbReference type="SUPFAM" id="SSF56003">
    <property type="entry name" value="Molybdenum cofactor-binding domain"/>
    <property type="match status" value="2"/>
</dbReference>
<dbReference type="PROSITE" id="PS51318">
    <property type="entry name" value="TAT"/>
    <property type="match status" value="1"/>
</dbReference>
<dbReference type="PANTHER" id="PTHR47495">
    <property type="entry name" value="ALDEHYDE DEHYDROGENASE"/>
    <property type="match status" value="1"/>
</dbReference>
<dbReference type="InterPro" id="IPR006311">
    <property type="entry name" value="TAT_signal"/>
</dbReference>
<dbReference type="InterPro" id="IPR052516">
    <property type="entry name" value="N-heterocyclic_Hydroxylase"/>
</dbReference>
<comment type="caution">
    <text evidence="2">The sequence shown here is derived from an EMBL/GenBank/DDBJ whole genome shotgun (WGS) entry which is preliminary data.</text>
</comment>
<dbReference type="Gene3D" id="3.90.1170.50">
    <property type="entry name" value="Aldehyde oxidase/xanthine dehydrogenase, a/b hammerhead"/>
    <property type="match status" value="1"/>
</dbReference>
<proteinExistence type="predicted"/>
<keyword evidence="3" id="KW-1185">Reference proteome</keyword>
<dbReference type="InterPro" id="IPR019546">
    <property type="entry name" value="TAT_signal_bac_arc"/>
</dbReference>
<dbReference type="InterPro" id="IPR000674">
    <property type="entry name" value="Ald_Oxase/Xan_DH_a/b"/>
</dbReference>